<accession>A0A2S8BDM6</accession>
<feature type="region of interest" description="Disordered" evidence="1">
    <location>
        <begin position="1"/>
        <end position="70"/>
    </location>
</feature>
<evidence type="ECO:0000313" key="2">
    <source>
        <dbReference type="EMBL" id="PQM44777.1"/>
    </source>
</evidence>
<gene>
    <name evidence="2" type="ORF">C1Y40_05057</name>
</gene>
<sequence length="70" mass="7322">MAAAEAEAKDLTVERAEAETEELAHRAGAGGRPGRHRGGAGGGATGAIKELEAAAESRHTRRRGMRWTGR</sequence>
<comment type="caution">
    <text evidence="2">The sequence shown here is derived from an EMBL/GenBank/DDBJ whole genome shotgun (WGS) entry which is preliminary data.</text>
</comment>
<name>A0A2S8BDM6_9MYCO</name>
<reference evidence="2 3" key="1">
    <citation type="journal article" date="2017" name="Int. J. Syst. Evol. Microbiol.">
        <title>Mycobacterium talmoniae sp. nov., a slowly growing mycobacterium isolated from human respiratory samples.</title>
        <authorList>
            <person name="Davidson R.M."/>
            <person name="DeGroote M.A."/>
            <person name="Marola J.L."/>
            <person name="Buss S."/>
            <person name="Jones V."/>
            <person name="McNeil M.R."/>
            <person name="Freifeld A.G."/>
            <person name="Elaine Epperson L."/>
            <person name="Hasan N.A."/>
            <person name="Jackson M."/>
            <person name="Iwen P.C."/>
            <person name="Salfinger M."/>
            <person name="Strong M."/>
        </authorList>
    </citation>
    <scope>NUCLEOTIDE SEQUENCE [LARGE SCALE GENOMIC DNA]</scope>
    <source>
        <strain evidence="2 3">ATCC BAA-2683</strain>
    </source>
</reference>
<organism evidence="2 3">
    <name type="scientific">Mycobacterium talmoniae</name>
    <dbReference type="NCBI Taxonomy" id="1858794"/>
    <lineage>
        <taxon>Bacteria</taxon>
        <taxon>Bacillati</taxon>
        <taxon>Actinomycetota</taxon>
        <taxon>Actinomycetes</taxon>
        <taxon>Mycobacteriales</taxon>
        <taxon>Mycobacteriaceae</taxon>
        <taxon>Mycobacterium</taxon>
    </lineage>
</organism>
<dbReference type="Proteomes" id="UP000238296">
    <property type="component" value="Unassembled WGS sequence"/>
</dbReference>
<protein>
    <submittedName>
        <fullName evidence="2">Uncharacterized protein</fullName>
    </submittedName>
</protein>
<dbReference type="EMBL" id="PPEA01000715">
    <property type="protein sequence ID" value="PQM44777.1"/>
    <property type="molecule type" value="Genomic_DNA"/>
</dbReference>
<dbReference type="AlphaFoldDB" id="A0A2S8BDM6"/>
<feature type="compositionally biased region" description="Basic residues" evidence="1">
    <location>
        <begin position="59"/>
        <end position="70"/>
    </location>
</feature>
<evidence type="ECO:0000256" key="1">
    <source>
        <dbReference type="SAM" id="MobiDB-lite"/>
    </source>
</evidence>
<feature type="compositionally biased region" description="Basic and acidic residues" evidence="1">
    <location>
        <begin position="1"/>
        <end position="25"/>
    </location>
</feature>
<evidence type="ECO:0000313" key="3">
    <source>
        <dbReference type="Proteomes" id="UP000238296"/>
    </source>
</evidence>
<feature type="compositionally biased region" description="Basic and acidic residues" evidence="1">
    <location>
        <begin position="49"/>
        <end position="58"/>
    </location>
</feature>
<proteinExistence type="predicted"/>